<sequence>MSVRFAGRAMFGRDRTVPVQLLDSAHLNDMHERLADRVEVVPGFAAADPDYWRAGYRPHMTHVPTVTVHDGDTRQMAYVAVAALTENTATLTAAFVLSRPPDGE</sequence>
<accession>A0ABP9MP15</accession>
<dbReference type="EMBL" id="BAABKZ010000005">
    <property type="protein sequence ID" value="GAA5098257.1"/>
    <property type="molecule type" value="Genomic_DNA"/>
</dbReference>
<comment type="caution">
    <text evidence="1">The sequence shown here is derived from an EMBL/GenBank/DDBJ whole genome shotgun (WGS) entry which is preliminary data.</text>
</comment>
<name>A0ABP9MP15_9MICO</name>
<keyword evidence="2" id="KW-1185">Reference proteome</keyword>
<dbReference type="Proteomes" id="UP001501407">
    <property type="component" value="Unassembled WGS sequence"/>
</dbReference>
<evidence type="ECO:0000313" key="2">
    <source>
        <dbReference type="Proteomes" id="UP001501407"/>
    </source>
</evidence>
<gene>
    <name evidence="1" type="ORF">GCM10025760_33260</name>
</gene>
<protein>
    <submittedName>
        <fullName evidence="1">Uncharacterized protein</fullName>
    </submittedName>
</protein>
<evidence type="ECO:0000313" key="1">
    <source>
        <dbReference type="EMBL" id="GAA5098257.1"/>
    </source>
</evidence>
<reference evidence="2" key="1">
    <citation type="journal article" date="2019" name="Int. J. Syst. Evol. Microbiol.">
        <title>The Global Catalogue of Microorganisms (GCM) 10K type strain sequencing project: providing services to taxonomists for standard genome sequencing and annotation.</title>
        <authorList>
            <consortium name="The Broad Institute Genomics Platform"/>
            <consortium name="The Broad Institute Genome Sequencing Center for Infectious Disease"/>
            <person name="Wu L."/>
            <person name="Ma J."/>
        </authorList>
    </citation>
    <scope>NUCLEOTIDE SEQUENCE [LARGE SCALE GENOMIC DNA]</scope>
    <source>
        <strain evidence="2">JCM 18959</strain>
    </source>
</reference>
<organism evidence="1 2">
    <name type="scientific">Microbacterium yannicii</name>
    <dbReference type="NCBI Taxonomy" id="671622"/>
    <lineage>
        <taxon>Bacteria</taxon>
        <taxon>Bacillati</taxon>
        <taxon>Actinomycetota</taxon>
        <taxon>Actinomycetes</taxon>
        <taxon>Micrococcales</taxon>
        <taxon>Microbacteriaceae</taxon>
        <taxon>Microbacterium</taxon>
    </lineage>
</organism>
<proteinExistence type="predicted"/>